<dbReference type="Proteomes" id="UP000254716">
    <property type="component" value="Unassembled WGS sequence"/>
</dbReference>
<proteinExistence type="predicted"/>
<dbReference type="EMBL" id="UGCV01000001">
    <property type="protein sequence ID" value="STJ14512.1"/>
    <property type="molecule type" value="Genomic_DNA"/>
</dbReference>
<accession>A0A376VRJ4</accession>
<dbReference type="AlphaFoldDB" id="A0A376VRJ4"/>
<protein>
    <submittedName>
        <fullName evidence="1">Uncharacterized protein</fullName>
    </submittedName>
</protein>
<name>A0A376VRJ4_ECOLX</name>
<evidence type="ECO:0000313" key="2">
    <source>
        <dbReference type="Proteomes" id="UP000254716"/>
    </source>
</evidence>
<reference evidence="1 2" key="1">
    <citation type="submission" date="2018-06" db="EMBL/GenBank/DDBJ databases">
        <authorList>
            <consortium name="Pathogen Informatics"/>
            <person name="Doyle S."/>
        </authorList>
    </citation>
    <scope>NUCLEOTIDE SEQUENCE [LARGE SCALE GENOMIC DNA]</scope>
    <source>
        <strain evidence="1 2">NCTC9081</strain>
    </source>
</reference>
<gene>
    <name evidence="1" type="ORF">NCTC9081_00061</name>
</gene>
<sequence>MFLVAPNNILTRDSEVSRNLSCYEFDRLSHKDFGTFQLDQWDNKAFLQDKDLLLGNSQYKIHIHREIILSDYYQQLDYASPN</sequence>
<evidence type="ECO:0000313" key="1">
    <source>
        <dbReference type="EMBL" id="STJ14512.1"/>
    </source>
</evidence>
<organism evidence="1 2">
    <name type="scientific">Escherichia coli</name>
    <dbReference type="NCBI Taxonomy" id="562"/>
    <lineage>
        <taxon>Bacteria</taxon>
        <taxon>Pseudomonadati</taxon>
        <taxon>Pseudomonadota</taxon>
        <taxon>Gammaproteobacteria</taxon>
        <taxon>Enterobacterales</taxon>
        <taxon>Enterobacteriaceae</taxon>
        <taxon>Escherichia</taxon>
    </lineage>
</organism>